<name>A0A4U0P0A8_9SPHI</name>
<evidence type="ECO:0000313" key="3">
    <source>
        <dbReference type="Proteomes" id="UP000306808"/>
    </source>
</evidence>
<feature type="transmembrane region" description="Helical" evidence="1">
    <location>
        <begin position="268"/>
        <end position="285"/>
    </location>
</feature>
<accession>A0A4U0P0A8</accession>
<keyword evidence="3" id="KW-1185">Reference proteome</keyword>
<proteinExistence type="predicted"/>
<reference evidence="2 3" key="1">
    <citation type="submission" date="2019-04" db="EMBL/GenBank/DDBJ databases">
        <title>Sphingobacterium olei sp. nov., isolated from oil-contaminated soil.</title>
        <authorList>
            <person name="Liu B."/>
        </authorList>
    </citation>
    <scope>NUCLEOTIDE SEQUENCE [LARGE SCALE GENOMIC DNA]</scope>
    <source>
        <strain evidence="2 3">HAL-9</strain>
    </source>
</reference>
<feature type="transmembrane region" description="Helical" evidence="1">
    <location>
        <begin position="52"/>
        <end position="70"/>
    </location>
</feature>
<feature type="transmembrane region" description="Helical" evidence="1">
    <location>
        <begin position="297"/>
        <end position="315"/>
    </location>
</feature>
<dbReference type="AlphaFoldDB" id="A0A4U0P0A8"/>
<keyword evidence="1" id="KW-0812">Transmembrane</keyword>
<protein>
    <submittedName>
        <fullName evidence="2">DUF2157 domain-containing protein</fullName>
    </submittedName>
</protein>
<feature type="transmembrane region" description="Helical" evidence="1">
    <location>
        <begin position="201"/>
        <end position="219"/>
    </location>
</feature>
<feature type="transmembrane region" description="Helical" evidence="1">
    <location>
        <begin position="231"/>
        <end position="252"/>
    </location>
</feature>
<dbReference type="OrthoDB" id="1120077at2"/>
<gene>
    <name evidence="2" type="ORF">FAZ15_11315</name>
</gene>
<sequence>MKKIDLSKQEIEVVQEVLDHWQEQGLLEQSKVRELRENIDERGFEWKALARYAFWVALASLIFSVVSLFSDDTLVKFVERFYETPNLVFCIFFGALAAMFYVLGFRNKKKFPEKTFSNETLMLAGSFATAACIGFLGQVVDRNTNHFTILFLLSIIIYGVLSVKLQSKLIWVFTLVALGVWFATETAYHSDWGFRFWGMNYPLRFTIFGILLTVFALWGQPRISVLQPFQSTSYVVGLLYTMLALWCLSIFGNYSDFAAWTGVRQYEIFYWGLLGVILSLSLALYGMKVKDSVSRDIGFVFFLLNLYTRFVEYLWDNMNRTVFFLILAVSFWFVGRWSEKIWKKKSAY</sequence>
<feature type="transmembrane region" description="Helical" evidence="1">
    <location>
        <begin position="86"/>
        <end position="105"/>
    </location>
</feature>
<keyword evidence="1" id="KW-1133">Transmembrane helix</keyword>
<comment type="caution">
    <text evidence="2">The sequence shown here is derived from an EMBL/GenBank/DDBJ whole genome shotgun (WGS) entry which is preliminary data.</text>
</comment>
<feature type="transmembrane region" description="Helical" evidence="1">
    <location>
        <begin position="121"/>
        <end position="140"/>
    </location>
</feature>
<dbReference type="RefSeq" id="WP_136901425.1">
    <property type="nucleotide sequence ID" value="NZ_SUME01000004.1"/>
</dbReference>
<dbReference type="EMBL" id="SUME01000004">
    <property type="protein sequence ID" value="TJZ60579.1"/>
    <property type="molecule type" value="Genomic_DNA"/>
</dbReference>
<organism evidence="2 3">
    <name type="scientific">Sphingobacterium olei</name>
    <dbReference type="NCBI Taxonomy" id="2571155"/>
    <lineage>
        <taxon>Bacteria</taxon>
        <taxon>Pseudomonadati</taxon>
        <taxon>Bacteroidota</taxon>
        <taxon>Sphingobacteriia</taxon>
        <taxon>Sphingobacteriales</taxon>
        <taxon>Sphingobacteriaceae</taxon>
        <taxon>Sphingobacterium</taxon>
    </lineage>
</organism>
<evidence type="ECO:0000313" key="2">
    <source>
        <dbReference type="EMBL" id="TJZ60579.1"/>
    </source>
</evidence>
<evidence type="ECO:0000256" key="1">
    <source>
        <dbReference type="SAM" id="Phobius"/>
    </source>
</evidence>
<feature type="transmembrane region" description="Helical" evidence="1">
    <location>
        <begin position="146"/>
        <end position="163"/>
    </location>
</feature>
<dbReference type="Proteomes" id="UP000306808">
    <property type="component" value="Unassembled WGS sequence"/>
</dbReference>
<feature type="transmembrane region" description="Helical" evidence="1">
    <location>
        <begin position="321"/>
        <end position="338"/>
    </location>
</feature>
<keyword evidence="1" id="KW-0472">Membrane</keyword>
<feature type="transmembrane region" description="Helical" evidence="1">
    <location>
        <begin position="170"/>
        <end position="189"/>
    </location>
</feature>